<dbReference type="PANTHER" id="PTHR11787:SF4">
    <property type="entry name" value="CHM, RAB ESCORT PROTEIN 1"/>
    <property type="match status" value="1"/>
</dbReference>
<dbReference type="EMBL" id="JAVHNQ010000004">
    <property type="protein sequence ID" value="KAK6350341.1"/>
    <property type="molecule type" value="Genomic_DNA"/>
</dbReference>
<dbReference type="PANTHER" id="PTHR11787">
    <property type="entry name" value="RAB GDP-DISSOCIATION INHIBITOR"/>
    <property type="match status" value="1"/>
</dbReference>
<evidence type="ECO:0000256" key="2">
    <source>
        <dbReference type="SAM" id="MobiDB-lite"/>
    </source>
</evidence>
<dbReference type="InterPro" id="IPR036188">
    <property type="entry name" value="FAD/NAD-bd_sf"/>
</dbReference>
<dbReference type="Gene3D" id="3.30.519.10">
    <property type="entry name" value="Guanine Nucleotide Dissociation Inhibitor, domain 2"/>
    <property type="match status" value="1"/>
</dbReference>
<feature type="compositionally biased region" description="Basic and acidic residues" evidence="2">
    <location>
        <begin position="508"/>
        <end position="521"/>
    </location>
</feature>
<dbReference type="GO" id="GO:0007264">
    <property type="term" value="P:small GTPase-mediated signal transduction"/>
    <property type="evidence" value="ECO:0007669"/>
    <property type="project" value="InterPro"/>
</dbReference>
<dbReference type="SUPFAM" id="SSF54373">
    <property type="entry name" value="FAD-linked reductases, C-terminal domain"/>
    <property type="match status" value="1"/>
</dbReference>
<dbReference type="Pfam" id="PF00996">
    <property type="entry name" value="GDI"/>
    <property type="match status" value="1"/>
</dbReference>
<dbReference type="SUPFAM" id="SSF51905">
    <property type="entry name" value="FAD/NAD(P)-binding domain"/>
    <property type="match status" value="1"/>
</dbReference>
<dbReference type="AlphaFoldDB" id="A0AAV9UWQ4"/>
<comment type="similarity">
    <text evidence="1">Belongs to the Rab GDI family.</text>
</comment>
<dbReference type="Gene3D" id="1.10.405.10">
    <property type="entry name" value="Guanine Nucleotide Dissociation Inhibitor, domain 1"/>
    <property type="match status" value="1"/>
</dbReference>
<keyword evidence="4" id="KW-1185">Reference proteome</keyword>
<evidence type="ECO:0000313" key="3">
    <source>
        <dbReference type="EMBL" id="KAK6350341.1"/>
    </source>
</evidence>
<organism evidence="3 4">
    <name type="scientific">Orbilia brochopaga</name>
    <dbReference type="NCBI Taxonomy" id="3140254"/>
    <lineage>
        <taxon>Eukaryota</taxon>
        <taxon>Fungi</taxon>
        <taxon>Dikarya</taxon>
        <taxon>Ascomycota</taxon>
        <taxon>Pezizomycotina</taxon>
        <taxon>Orbiliomycetes</taxon>
        <taxon>Orbiliales</taxon>
        <taxon>Orbiliaceae</taxon>
        <taxon>Orbilia</taxon>
    </lineage>
</organism>
<dbReference type="PRINTS" id="PR00891">
    <property type="entry name" value="RABGDIREP"/>
</dbReference>
<protein>
    <submittedName>
        <fullName evidence="3">Rab proteins geranylgeranyltransferase component A</fullName>
    </submittedName>
</protein>
<evidence type="ECO:0000256" key="1">
    <source>
        <dbReference type="ARBA" id="ARBA00005593"/>
    </source>
</evidence>
<comment type="caution">
    <text evidence="3">The sequence shown here is derived from an EMBL/GenBank/DDBJ whole genome shotgun (WGS) entry which is preliminary data.</text>
</comment>
<dbReference type="InterPro" id="IPR017230">
    <property type="entry name" value="Mrs6"/>
</dbReference>
<proteinExistence type="inferred from homology"/>
<evidence type="ECO:0000313" key="4">
    <source>
        <dbReference type="Proteomes" id="UP001375240"/>
    </source>
</evidence>
<gene>
    <name evidence="3" type="primary">MRS6</name>
    <name evidence="3" type="ORF">TWF696_006573</name>
</gene>
<dbReference type="GO" id="GO:0005092">
    <property type="term" value="F:GDP-dissociation inhibitor activity"/>
    <property type="evidence" value="ECO:0007669"/>
    <property type="project" value="InterPro"/>
</dbReference>
<dbReference type="GO" id="GO:0016192">
    <property type="term" value="P:vesicle-mediated transport"/>
    <property type="evidence" value="ECO:0007669"/>
    <property type="project" value="TreeGrafter"/>
</dbReference>
<dbReference type="GO" id="GO:0005968">
    <property type="term" value="C:Rab-protein geranylgeranyltransferase complex"/>
    <property type="evidence" value="ECO:0007669"/>
    <property type="project" value="TreeGrafter"/>
</dbReference>
<dbReference type="PRINTS" id="PR00894">
    <property type="entry name" value="YEASTMRS6P"/>
</dbReference>
<feature type="region of interest" description="Disordered" evidence="2">
    <location>
        <begin position="508"/>
        <end position="530"/>
    </location>
</feature>
<reference evidence="3 4" key="1">
    <citation type="submission" date="2019-10" db="EMBL/GenBank/DDBJ databases">
        <authorList>
            <person name="Palmer J.M."/>
        </authorList>
    </citation>
    <scope>NUCLEOTIDE SEQUENCE [LARGE SCALE GENOMIC DNA]</scope>
    <source>
        <strain evidence="3 4">TWF696</strain>
    </source>
</reference>
<dbReference type="GO" id="GO:0005829">
    <property type="term" value="C:cytosol"/>
    <property type="evidence" value="ECO:0007669"/>
    <property type="project" value="TreeGrafter"/>
</dbReference>
<dbReference type="Gene3D" id="3.50.50.60">
    <property type="entry name" value="FAD/NAD(P)-binding domain"/>
    <property type="match status" value="1"/>
</dbReference>
<accession>A0AAV9UWQ4</accession>
<sequence length="530" mass="57930">MNIESLNESAWDAVISGTGLRESLLAAALARAGKKVLHVDKNPYYGDEYAALSLAELEAWATNTRSGRLKSVEFRKHETKTGAKLAESRSYTLNFAPGLLYTTSPLLSLLVDINLHESLEFLKVGGWFVYRAEDNNPDSFMAVPNSREDVFNDPTLDPRTKRIVVRALKSILGFENSIMKAPPSAETSLQEYLEGPSLSLPPQIVAAFTSLTLLHDLPSAISFERAESDIRKHFGSLGRFGPGFAAVIARYGSGSELVQVLCRAAAVTGNAIYVLDNAVTDIQYRIARPPEATGPAATTTESDEPGLQLRLQSGDVIWTRHFIATRSNQPSENPSSQDLTAESAAGSYWMSLYVVSSPLKRLFRTTDPPTAAGAVLYMPAGELVKDDNRNDNSIYIFAHSNETGECPNGQSLLYISTKDNGSKDDTFLDIAATSLLERMPNEDGSVGEILASVRYRVGLEPDIPARDQTSDGLHSLREHVPVIKIPDEVLDEVLDLYEAIIGSRDGFMDKQGLEDQAKSPEDIETQPESE</sequence>
<dbReference type="GO" id="GO:0005634">
    <property type="term" value="C:nucleus"/>
    <property type="evidence" value="ECO:0007669"/>
    <property type="project" value="TreeGrafter"/>
</dbReference>
<dbReference type="Proteomes" id="UP001375240">
    <property type="component" value="Unassembled WGS sequence"/>
</dbReference>
<name>A0AAV9UWQ4_9PEZI</name>
<dbReference type="InterPro" id="IPR018203">
    <property type="entry name" value="GDP_dissociation_inhibitor"/>
</dbReference>